<reference evidence="2 3" key="1">
    <citation type="submission" date="2024-02" db="EMBL/GenBank/DDBJ databases">
        <title>Lysinimicrobium sediminis NBRC 112286.</title>
        <authorList>
            <person name="Ichikawa N."/>
            <person name="Katano-Makiyama Y."/>
            <person name="Hidaka K."/>
        </authorList>
    </citation>
    <scope>NUCLEOTIDE SEQUENCE [LARGE SCALE GENOMIC DNA]</scope>
    <source>
        <strain evidence="2 3">NBRC 112286</strain>
    </source>
</reference>
<proteinExistence type="predicted"/>
<gene>
    <name evidence="2" type="ORF">Lsed01_01605</name>
</gene>
<protein>
    <recommendedName>
        <fullName evidence="1">YdhG-like domain-containing protein</fullName>
    </recommendedName>
</protein>
<dbReference type="Pfam" id="PF08818">
    <property type="entry name" value="DUF1801"/>
    <property type="match status" value="1"/>
</dbReference>
<feature type="domain" description="YdhG-like" evidence="1">
    <location>
        <begin position="20"/>
        <end position="113"/>
    </location>
</feature>
<evidence type="ECO:0000313" key="2">
    <source>
        <dbReference type="EMBL" id="GAA5519167.1"/>
    </source>
</evidence>
<dbReference type="Proteomes" id="UP001426770">
    <property type="component" value="Unassembled WGS sequence"/>
</dbReference>
<comment type="caution">
    <text evidence="2">The sequence shown here is derived from an EMBL/GenBank/DDBJ whole genome shotgun (WGS) entry which is preliminary data.</text>
</comment>
<dbReference type="InterPro" id="IPR014922">
    <property type="entry name" value="YdhG-like"/>
</dbReference>
<sequence length="124" mass="14395">MADNQVDVWMAHYDNPMKVVVERVRRILLTADDRIEECIKWQAPTFTYRGNLASFFPKSKDHATLMFHQGALIPGRYPHLLGSGREARSMQFVSIHEAEERRDELTEIVKAWIALRDEQAGQQL</sequence>
<accession>A0ABP9WH72</accession>
<dbReference type="RefSeq" id="WP_345379509.1">
    <property type="nucleotide sequence ID" value="NZ_BAABRR010000007.1"/>
</dbReference>
<dbReference type="Gene3D" id="3.90.1150.200">
    <property type="match status" value="1"/>
</dbReference>
<dbReference type="EMBL" id="BAABRR010000007">
    <property type="protein sequence ID" value="GAA5519167.1"/>
    <property type="molecule type" value="Genomic_DNA"/>
</dbReference>
<organism evidence="2 3">
    <name type="scientific">Demequina sediminis</name>
    <dbReference type="NCBI Taxonomy" id="1930058"/>
    <lineage>
        <taxon>Bacteria</taxon>
        <taxon>Bacillati</taxon>
        <taxon>Actinomycetota</taxon>
        <taxon>Actinomycetes</taxon>
        <taxon>Micrococcales</taxon>
        <taxon>Demequinaceae</taxon>
        <taxon>Demequina</taxon>
    </lineage>
</organism>
<evidence type="ECO:0000313" key="3">
    <source>
        <dbReference type="Proteomes" id="UP001426770"/>
    </source>
</evidence>
<dbReference type="SUPFAM" id="SSF159888">
    <property type="entry name" value="YdhG-like"/>
    <property type="match status" value="1"/>
</dbReference>
<evidence type="ECO:0000259" key="1">
    <source>
        <dbReference type="Pfam" id="PF08818"/>
    </source>
</evidence>
<name>A0ABP9WH72_9MICO</name>
<keyword evidence="3" id="KW-1185">Reference proteome</keyword>